<evidence type="ECO:0000313" key="2">
    <source>
        <dbReference type="Proteomes" id="UP000001654"/>
    </source>
</evidence>
<keyword evidence="2" id="KW-1185">Reference proteome</keyword>
<dbReference type="AlphaFoldDB" id="D5BK13"/>
<accession>D5BK13</accession>
<protein>
    <submittedName>
        <fullName evidence="1">Uncharacterized protein</fullName>
    </submittedName>
</protein>
<proteinExistence type="predicted"/>
<reference evidence="1 2" key="1">
    <citation type="journal article" date="2010" name="BMC Genomics">
        <title>The complete genome of Zunongwangia profunda SM-A87 reveals its adaptation to the deep-sea environment and ecological role in sedimentary organic nitrogen degradation.</title>
        <authorList>
            <person name="Qin Q.L."/>
            <person name="Zhang X.Y."/>
            <person name="Wang X.M."/>
            <person name="Liu G.M."/>
            <person name="Chen X.L."/>
            <person name="Xie B.B."/>
            <person name="Dang H.Y."/>
            <person name="Zhou B.C."/>
            <person name="Yu J."/>
            <person name="Zhang Y.Z."/>
        </authorList>
    </citation>
    <scope>NUCLEOTIDE SEQUENCE [LARGE SCALE GENOMIC DNA]</scope>
    <source>
        <strain evidence="2">DSM 18752 / CCTCC AB 206139 / SM-A87</strain>
    </source>
</reference>
<dbReference type="HOGENOM" id="CLU_3086466_0_0_10"/>
<gene>
    <name evidence="1" type="ordered locus">ZPR_3546</name>
</gene>
<dbReference type="EMBL" id="CP001650">
    <property type="protein sequence ID" value="ADF53861.1"/>
    <property type="molecule type" value="Genomic_DNA"/>
</dbReference>
<evidence type="ECO:0000313" key="1">
    <source>
        <dbReference type="EMBL" id="ADF53861.1"/>
    </source>
</evidence>
<organism evidence="1 2">
    <name type="scientific">Zunongwangia profunda (strain DSM 18752 / CCTCC AB 206139 / SM-A87)</name>
    <name type="common">Wangia profunda</name>
    <dbReference type="NCBI Taxonomy" id="655815"/>
    <lineage>
        <taxon>Bacteria</taxon>
        <taxon>Pseudomonadati</taxon>
        <taxon>Bacteroidota</taxon>
        <taxon>Flavobacteriia</taxon>
        <taxon>Flavobacteriales</taxon>
        <taxon>Flavobacteriaceae</taxon>
        <taxon>Zunongwangia</taxon>
    </lineage>
</organism>
<dbReference type="Proteomes" id="UP000001654">
    <property type="component" value="Chromosome"/>
</dbReference>
<name>D5BK13_ZUNPS</name>
<sequence length="52" mass="6110">MIFIIPLYILQDGGNLEDFRNALAKTNTIFKVLLPIQIGLFDFFFFKKEKVE</sequence>
<dbReference type="KEGG" id="zpr:ZPR_3546"/>